<sequence length="75" mass="8829">METNTIIVDNNDNLDSNGNAKYDKTLKDYQVSRKPKFAELHHKIADVVDKRKCIHILVELLHRNLSKRLERPDIF</sequence>
<dbReference type="VEuPathDB" id="FungiDB:FUN_019679"/>
<dbReference type="EMBL" id="LLXI01008435">
    <property type="protein sequence ID" value="PKY62927.1"/>
    <property type="molecule type" value="Genomic_DNA"/>
</dbReference>
<reference evidence="1 2" key="1">
    <citation type="submission" date="2015-10" db="EMBL/GenBank/DDBJ databases">
        <title>Genome analyses suggest a sexual origin of heterokaryosis in a supposedly ancient asexual fungus.</title>
        <authorList>
            <person name="Ropars J."/>
            <person name="Sedzielewska K."/>
            <person name="Noel J."/>
            <person name="Charron P."/>
            <person name="Farinelli L."/>
            <person name="Marton T."/>
            <person name="Kruger M."/>
            <person name="Pelin A."/>
            <person name="Brachmann A."/>
            <person name="Corradi N."/>
        </authorList>
    </citation>
    <scope>NUCLEOTIDE SEQUENCE [LARGE SCALE GENOMIC DNA]</scope>
    <source>
        <strain evidence="1 2">A4</strain>
    </source>
</reference>
<dbReference type="VEuPathDB" id="FungiDB:RhiirA1_454916"/>
<comment type="caution">
    <text evidence="1">The sequence shown here is derived from an EMBL/GenBank/DDBJ whole genome shotgun (WGS) entry which is preliminary data.</text>
</comment>
<keyword evidence="2" id="KW-1185">Reference proteome</keyword>
<dbReference type="AlphaFoldDB" id="A0A2I1HVQ4"/>
<gene>
    <name evidence="1" type="ORF">RhiirA4_490377</name>
</gene>
<name>A0A2I1HVQ4_9GLOM</name>
<evidence type="ECO:0000313" key="1">
    <source>
        <dbReference type="EMBL" id="PKY62927.1"/>
    </source>
</evidence>
<protein>
    <submittedName>
        <fullName evidence="1">Uncharacterized protein</fullName>
    </submittedName>
</protein>
<accession>A0A2I1HVQ4</accession>
<evidence type="ECO:0000313" key="2">
    <source>
        <dbReference type="Proteomes" id="UP000234323"/>
    </source>
</evidence>
<organism evidence="1 2">
    <name type="scientific">Rhizophagus irregularis</name>
    <dbReference type="NCBI Taxonomy" id="588596"/>
    <lineage>
        <taxon>Eukaryota</taxon>
        <taxon>Fungi</taxon>
        <taxon>Fungi incertae sedis</taxon>
        <taxon>Mucoromycota</taxon>
        <taxon>Glomeromycotina</taxon>
        <taxon>Glomeromycetes</taxon>
        <taxon>Glomerales</taxon>
        <taxon>Glomeraceae</taxon>
        <taxon>Rhizophagus</taxon>
    </lineage>
</organism>
<dbReference type="Proteomes" id="UP000234323">
    <property type="component" value="Unassembled WGS sequence"/>
</dbReference>
<proteinExistence type="predicted"/>